<gene>
    <name evidence="1" type="ORF">EAI_06802</name>
</gene>
<proteinExistence type="predicted"/>
<dbReference type="Proteomes" id="UP000008237">
    <property type="component" value="Unassembled WGS sequence"/>
</dbReference>
<organism evidence="2">
    <name type="scientific">Harpegnathos saltator</name>
    <name type="common">Jerdon's jumping ant</name>
    <dbReference type="NCBI Taxonomy" id="610380"/>
    <lineage>
        <taxon>Eukaryota</taxon>
        <taxon>Metazoa</taxon>
        <taxon>Ecdysozoa</taxon>
        <taxon>Arthropoda</taxon>
        <taxon>Hexapoda</taxon>
        <taxon>Insecta</taxon>
        <taxon>Pterygota</taxon>
        <taxon>Neoptera</taxon>
        <taxon>Endopterygota</taxon>
        <taxon>Hymenoptera</taxon>
        <taxon>Apocrita</taxon>
        <taxon>Aculeata</taxon>
        <taxon>Formicoidea</taxon>
        <taxon>Formicidae</taxon>
        <taxon>Ponerinae</taxon>
        <taxon>Ponerini</taxon>
        <taxon>Harpegnathos</taxon>
    </lineage>
</organism>
<dbReference type="AlphaFoldDB" id="E2BB32"/>
<protein>
    <submittedName>
        <fullName evidence="1">Uncharacterized protein</fullName>
    </submittedName>
</protein>
<name>E2BB32_HARSA</name>
<accession>E2BB32</accession>
<sequence>MTESDCGKTELLECISSLVTSQMKRRPWRGNSGVRVLGITGQGLLLTEVPGTFGDCCVLLTQAASDDDESRVITTCFCPKKELGCKAAEFIRVRGRSRDGIFASPANSNFVWTAECWVVMLPRL</sequence>
<evidence type="ECO:0000313" key="1">
    <source>
        <dbReference type="EMBL" id="EFN87123.1"/>
    </source>
</evidence>
<evidence type="ECO:0000313" key="2">
    <source>
        <dbReference type="Proteomes" id="UP000008237"/>
    </source>
</evidence>
<keyword evidence="2" id="KW-1185">Reference proteome</keyword>
<dbReference type="InParanoid" id="E2BB32"/>
<reference evidence="1 2" key="1">
    <citation type="journal article" date="2010" name="Science">
        <title>Genomic comparison of the ants Camponotus floridanus and Harpegnathos saltator.</title>
        <authorList>
            <person name="Bonasio R."/>
            <person name="Zhang G."/>
            <person name="Ye C."/>
            <person name="Mutti N.S."/>
            <person name="Fang X."/>
            <person name="Qin N."/>
            <person name="Donahue G."/>
            <person name="Yang P."/>
            <person name="Li Q."/>
            <person name="Li C."/>
            <person name="Zhang P."/>
            <person name="Huang Z."/>
            <person name="Berger S.L."/>
            <person name="Reinberg D."/>
            <person name="Wang J."/>
            <person name="Liebig J."/>
        </authorList>
    </citation>
    <scope>NUCLEOTIDE SEQUENCE [LARGE SCALE GENOMIC DNA]</scope>
    <source>
        <strain evidence="1 2">R22 G/1</strain>
    </source>
</reference>
<dbReference type="EMBL" id="GL446901">
    <property type="protein sequence ID" value="EFN87123.1"/>
    <property type="molecule type" value="Genomic_DNA"/>
</dbReference>